<keyword evidence="1" id="KW-0732">Signal</keyword>
<feature type="chain" id="PRO_5025672213" evidence="1">
    <location>
        <begin position="21"/>
        <end position="207"/>
    </location>
</feature>
<reference evidence="2" key="1">
    <citation type="journal article" date="2020" name="Stud. Mycol.">
        <title>101 Dothideomycetes genomes: a test case for predicting lifestyles and emergence of pathogens.</title>
        <authorList>
            <person name="Haridas S."/>
            <person name="Albert R."/>
            <person name="Binder M."/>
            <person name="Bloem J."/>
            <person name="Labutti K."/>
            <person name="Salamov A."/>
            <person name="Andreopoulos B."/>
            <person name="Baker S."/>
            <person name="Barry K."/>
            <person name="Bills G."/>
            <person name="Bluhm B."/>
            <person name="Cannon C."/>
            <person name="Castanera R."/>
            <person name="Culley D."/>
            <person name="Daum C."/>
            <person name="Ezra D."/>
            <person name="Gonzalez J."/>
            <person name="Henrissat B."/>
            <person name="Kuo A."/>
            <person name="Liang C."/>
            <person name="Lipzen A."/>
            <person name="Lutzoni F."/>
            <person name="Magnuson J."/>
            <person name="Mondo S."/>
            <person name="Nolan M."/>
            <person name="Ohm R."/>
            <person name="Pangilinan J."/>
            <person name="Park H.-J."/>
            <person name="Ramirez L."/>
            <person name="Alfaro M."/>
            <person name="Sun H."/>
            <person name="Tritt A."/>
            <person name="Yoshinaga Y."/>
            <person name="Zwiers L.-H."/>
            <person name="Turgeon B."/>
            <person name="Goodwin S."/>
            <person name="Spatafora J."/>
            <person name="Crous P."/>
            <person name="Grigoriev I."/>
        </authorList>
    </citation>
    <scope>NUCLEOTIDE SEQUENCE</scope>
    <source>
        <strain evidence="2">CBS 121739</strain>
    </source>
</reference>
<proteinExistence type="predicted"/>
<dbReference type="EMBL" id="ML996583">
    <property type="protein sequence ID" value="KAF2753592.1"/>
    <property type="molecule type" value="Genomic_DNA"/>
</dbReference>
<keyword evidence="3" id="KW-1185">Reference proteome</keyword>
<name>A0A6A6VSM5_9PEZI</name>
<gene>
    <name evidence="2" type="ORF">EJ05DRAFT_165324</name>
</gene>
<evidence type="ECO:0000313" key="3">
    <source>
        <dbReference type="Proteomes" id="UP000799437"/>
    </source>
</evidence>
<accession>A0A6A6VSM5</accession>
<dbReference type="GeneID" id="54480501"/>
<evidence type="ECO:0000256" key="1">
    <source>
        <dbReference type="SAM" id="SignalP"/>
    </source>
</evidence>
<sequence>MKRATLRLLPLLFGIGLAVPDVTVIPRDAESCSAYPKGPSNNLFYIKTDSTDKGIADNLFAYDKTIPYFTSPGVSHNVSTLVIEASRQIDLAKQVYQCQRNAQLAVYPRNVDINVSHDAGNAFLWEDQGYKPQLYAHEIDGVRQPDTYLGALGLTTWAFYFRPAPGDGTSPEGYYGAKLSGVPADPDFPPHAGYRPEFYGFLKVVSA</sequence>
<feature type="signal peptide" evidence="1">
    <location>
        <begin position="1"/>
        <end position="20"/>
    </location>
</feature>
<dbReference type="Proteomes" id="UP000799437">
    <property type="component" value="Unassembled WGS sequence"/>
</dbReference>
<protein>
    <submittedName>
        <fullName evidence="2">Uncharacterized protein</fullName>
    </submittedName>
</protein>
<evidence type="ECO:0000313" key="2">
    <source>
        <dbReference type="EMBL" id="KAF2753592.1"/>
    </source>
</evidence>
<dbReference type="AlphaFoldDB" id="A0A6A6VSM5"/>
<dbReference type="RefSeq" id="XP_033596043.1">
    <property type="nucleotide sequence ID" value="XM_033739447.1"/>
</dbReference>
<dbReference type="OrthoDB" id="3545468at2759"/>
<organism evidence="2 3">
    <name type="scientific">Pseudovirgaria hyperparasitica</name>
    <dbReference type="NCBI Taxonomy" id="470096"/>
    <lineage>
        <taxon>Eukaryota</taxon>
        <taxon>Fungi</taxon>
        <taxon>Dikarya</taxon>
        <taxon>Ascomycota</taxon>
        <taxon>Pezizomycotina</taxon>
        <taxon>Dothideomycetes</taxon>
        <taxon>Dothideomycetes incertae sedis</taxon>
        <taxon>Acrospermales</taxon>
        <taxon>Acrospermaceae</taxon>
        <taxon>Pseudovirgaria</taxon>
    </lineage>
</organism>